<dbReference type="Proteomes" id="UP000031967">
    <property type="component" value="Unassembled WGS sequence"/>
</dbReference>
<keyword evidence="3" id="KW-0804">Transcription</keyword>
<evidence type="ECO:0000256" key="1">
    <source>
        <dbReference type="ARBA" id="ARBA00023015"/>
    </source>
</evidence>
<dbReference type="PROSITE" id="PS50977">
    <property type="entry name" value="HTH_TETR_2"/>
    <property type="match status" value="1"/>
</dbReference>
<dbReference type="EMBL" id="JXAK01000013">
    <property type="protein sequence ID" value="KIL41033.1"/>
    <property type="molecule type" value="Genomic_DNA"/>
</dbReference>
<dbReference type="PRINTS" id="PR00455">
    <property type="entry name" value="HTHTETR"/>
</dbReference>
<feature type="domain" description="HTH tetR-type" evidence="5">
    <location>
        <begin position="5"/>
        <end position="65"/>
    </location>
</feature>
<evidence type="ECO:0000259" key="5">
    <source>
        <dbReference type="PROSITE" id="PS50977"/>
    </source>
</evidence>
<dbReference type="InterPro" id="IPR001647">
    <property type="entry name" value="HTH_TetR"/>
</dbReference>
<evidence type="ECO:0000256" key="4">
    <source>
        <dbReference type="PROSITE-ProRule" id="PRU00335"/>
    </source>
</evidence>
<accession>A0ABR5AJL8</accession>
<dbReference type="Gene3D" id="1.10.357.10">
    <property type="entry name" value="Tetracycline Repressor, domain 2"/>
    <property type="match status" value="1"/>
</dbReference>
<evidence type="ECO:0000313" key="7">
    <source>
        <dbReference type="Proteomes" id="UP000031967"/>
    </source>
</evidence>
<dbReference type="RefSeq" id="WP_041047327.1">
    <property type="nucleotide sequence ID" value="NZ_JXAK01000013.1"/>
</dbReference>
<protein>
    <submittedName>
        <fullName evidence="6">TetR family transcriptional regulator</fullName>
    </submittedName>
</protein>
<gene>
    <name evidence="6" type="ORF">SD70_09440</name>
</gene>
<dbReference type="PANTHER" id="PTHR47506:SF6">
    <property type="entry name" value="HTH-TYPE TRANSCRIPTIONAL REPRESSOR NEMR"/>
    <property type="match status" value="1"/>
</dbReference>
<name>A0ABR5AJL8_9BACL</name>
<dbReference type="SUPFAM" id="SSF46689">
    <property type="entry name" value="Homeodomain-like"/>
    <property type="match status" value="1"/>
</dbReference>
<keyword evidence="1" id="KW-0805">Transcription regulation</keyword>
<keyword evidence="2 4" id="KW-0238">DNA-binding</keyword>
<dbReference type="SUPFAM" id="SSF48498">
    <property type="entry name" value="Tetracyclin repressor-like, C-terminal domain"/>
    <property type="match status" value="1"/>
</dbReference>
<organism evidence="6 7">
    <name type="scientific">Gordoniibacillus kamchatkensis</name>
    <dbReference type="NCBI Taxonomy" id="1590651"/>
    <lineage>
        <taxon>Bacteria</taxon>
        <taxon>Bacillati</taxon>
        <taxon>Bacillota</taxon>
        <taxon>Bacilli</taxon>
        <taxon>Bacillales</taxon>
        <taxon>Paenibacillaceae</taxon>
        <taxon>Gordoniibacillus</taxon>
    </lineage>
</organism>
<comment type="caution">
    <text evidence="6">The sequence shown here is derived from an EMBL/GenBank/DDBJ whole genome shotgun (WGS) entry which is preliminary data.</text>
</comment>
<dbReference type="PANTHER" id="PTHR47506">
    <property type="entry name" value="TRANSCRIPTIONAL REGULATORY PROTEIN"/>
    <property type="match status" value="1"/>
</dbReference>
<evidence type="ECO:0000256" key="2">
    <source>
        <dbReference type="ARBA" id="ARBA00023125"/>
    </source>
</evidence>
<evidence type="ECO:0000256" key="3">
    <source>
        <dbReference type="ARBA" id="ARBA00023163"/>
    </source>
</evidence>
<reference evidence="6 7" key="1">
    <citation type="submission" date="2014-12" db="EMBL/GenBank/DDBJ databases">
        <title>Draft genome sequence of Paenibacillus kamchatkensis strain B-2647.</title>
        <authorList>
            <person name="Karlyshev A.V."/>
            <person name="Kudryashova E.B."/>
        </authorList>
    </citation>
    <scope>NUCLEOTIDE SEQUENCE [LARGE SCALE GENOMIC DNA]</scope>
    <source>
        <strain evidence="6 7">VKM B-2647</strain>
    </source>
</reference>
<dbReference type="InterPro" id="IPR009057">
    <property type="entry name" value="Homeodomain-like_sf"/>
</dbReference>
<dbReference type="InterPro" id="IPR036271">
    <property type="entry name" value="Tet_transcr_reg_TetR-rel_C_sf"/>
</dbReference>
<keyword evidence="7" id="KW-1185">Reference proteome</keyword>
<sequence length="194" mass="22036">MEKREPVKERILHAASDLFYREGIRAVGIDRIIAESGVAKASFYRSFATKDDLVVAYLEQKFQRSLQRIEAARSRHPDDPLGQLRHLFGQLAPRIAEPDFRGCPFMNAAVEFPDTSHPGYVKSTECCRTLWSHVTEIAREAGARDPEALSAQLEIAYRGTIMTSYLYKGERGADHFLHIAMLLIEDHIPHGTRR</sequence>
<evidence type="ECO:0000313" key="6">
    <source>
        <dbReference type="EMBL" id="KIL41033.1"/>
    </source>
</evidence>
<proteinExistence type="predicted"/>
<feature type="DNA-binding region" description="H-T-H motif" evidence="4">
    <location>
        <begin position="28"/>
        <end position="47"/>
    </location>
</feature>
<dbReference type="Pfam" id="PF00440">
    <property type="entry name" value="TetR_N"/>
    <property type="match status" value="1"/>
</dbReference>